<evidence type="ECO:0000256" key="3">
    <source>
        <dbReference type="ARBA" id="ARBA00022801"/>
    </source>
</evidence>
<evidence type="ECO:0000256" key="1">
    <source>
        <dbReference type="ARBA" id="ARBA00001946"/>
    </source>
</evidence>
<dbReference type="GO" id="GO:0003676">
    <property type="term" value="F:nucleic acid binding"/>
    <property type="evidence" value="ECO:0007669"/>
    <property type="project" value="InterPro"/>
</dbReference>
<dbReference type="SMART" id="SM00990">
    <property type="entry name" value="VRR_NUC"/>
    <property type="match status" value="1"/>
</dbReference>
<keyword evidence="3" id="KW-0378">Hydrolase</keyword>
<organism evidence="5 6">
    <name type="scientific">Streptococcus suis 6407</name>
    <dbReference type="NCBI Taxonomy" id="1214179"/>
    <lineage>
        <taxon>Bacteria</taxon>
        <taxon>Bacillati</taxon>
        <taxon>Bacillota</taxon>
        <taxon>Bacilli</taxon>
        <taxon>Lactobacillales</taxon>
        <taxon>Streptococcaceae</taxon>
        <taxon>Streptococcus</taxon>
    </lineage>
</organism>
<reference evidence="5 6" key="1">
    <citation type="journal article" date="2014" name="Genome Announc.">
        <title>Whole-Genome Sequence of Streptococcus suis Serotype 4 Reference Strain 6407.</title>
        <authorList>
            <person name="Wang K."/>
            <person name="Chen J."/>
            <person name="Yao H."/>
            <person name="Lu C."/>
        </authorList>
    </citation>
    <scope>NUCLEOTIDE SEQUENCE [LARGE SCALE GENOMIC DNA]</scope>
    <source>
        <strain evidence="5">6407</strain>
    </source>
</reference>
<dbReference type="GO" id="GO:0004518">
    <property type="term" value="F:nuclease activity"/>
    <property type="evidence" value="ECO:0007669"/>
    <property type="project" value="UniProtKB-KW"/>
</dbReference>
<dbReference type="InterPro" id="IPR014883">
    <property type="entry name" value="VRR_NUC"/>
</dbReference>
<comment type="cofactor">
    <cofactor evidence="1">
        <name>Mg(2+)</name>
        <dbReference type="ChEBI" id="CHEBI:18420"/>
    </cofactor>
</comment>
<evidence type="ECO:0000259" key="4">
    <source>
        <dbReference type="SMART" id="SM00990"/>
    </source>
</evidence>
<dbReference type="Proteomes" id="UP000028185">
    <property type="component" value="Chromosome"/>
</dbReference>
<accession>A0A075SIU7</accession>
<feature type="domain" description="VRR-NUC" evidence="4">
    <location>
        <begin position="2"/>
        <end position="78"/>
    </location>
</feature>
<dbReference type="InterPro" id="IPR011856">
    <property type="entry name" value="tRNA_endonuc-like_dom_sf"/>
</dbReference>
<dbReference type="RefSeq" id="WP_024390784.1">
    <property type="nucleotide sequence ID" value="NZ_ALLE01000039.1"/>
</dbReference>
<dbReference type="Gene3D" id="3.40.1350.10">
    <property type="match status" value="1"/>
</dbReference>
<evidence type="ECO:0000313" key="6">
    <source>
        <dbReference type="Proteomes" id="UP000028185"/>
    </source>
</evidence>
<evidence type="ECO:0000313" key="5">
    <source>
        <dbReference type="EMBL" id="AIG43306.1"/>
    </source>
</evidence>
<protein>
    <submittedName>
        <fullName evidence="5">Nuclease</fullName>
    </submittedName>
</protein>
<name>A0A075SIU7_STRSU</name>
<dbReference type="EMBL" id="CP008921">
    <property type="protein sequence ID" value="AIG43306.1"/>
    <property type="molecule type" value="Genomic_DNA"/>
</dbReference>
<dbReference type="GO" id="GO:0016788">
    <property type="term" value="F:hydrolase activity, acting on ester bonds"/>
    <property type="evidence" value="ECO:0007669"/>
    <property type="project" value="InterPro"/>
</dbReference>
<dbReference type="AlphaFoldDB" id="A0A075SIU7"/>
<proteinExistence type="predicted"/>
<sequence>MKTEKDIENYLKKKCAGLCLKFTSPGTIGVPDRIVVLPKGIFFVEVKAPGKKPRPSQLSMFRKLERLGHRVWVVDSYESVDRALEEMHEAT</sequence>
<evidence type="ECO:0000256" key="2">
    <source>
        <dbReference type="ARBA" id="ARBA00022722"/>
    </source>
</evidence>
<keyword evidence="2" id="KW-0540">Nuclease</keyword>
<gene>
    <name evidence="5" type="ORF">ID09_04360</name>
</gene>
<dbReference type="PATRIC" id="fig|1214179.4.peg.831"/>
<dbReference type="HOGENOM" id="CLU_161041_1_0_9"/>